<dbReference type="GO" id="GO:0016491">
    <property type="term" value="F:oxidoreductase activity"/>
    <property type="evidence" value="ECO:0007669"/>
    <property type="project" value="UniProtKB-KW"/>
</dbReference>
<accession>A0A814LRF4</accession>
<evidence type="ECO:0000256" key="3">
    <source>
        <dbReference type="ARBA" id="ARBA00023008"/>
    </source>
</evidence>
<feature type="domain" description="Plastocyanin-like" evidence="4">
    <location>
        <begin position="34"/>
        <end position="192"/>
    </location>
</feature>
<keyword evidence="6" id="KW-1185">Reference proteome</keyword>
<dbReference type="GO" id="GO:0005886">
    <property type="term" value="C:plasma membrane"/>
    <property type="evidence" value="ECO:0007669"/>
    <property type="project" value="TreeGrafter"/>
</dbReference>
<dbReference type="InterPro" id="IPR033138">
    <property type="entry name" value="Cu_oxidase_CS"/>
</dbReference>
<evidence type="ECO:0000256" key="2">
    <source>
        <dbReference type="ARBA" id="ARBA00023002"/>
    </source>
</evidence>
<evidence type="ECO:0000256" key="1">
    <source>
        <dbReference type="ARBA" id="ARBA00022723"/>
    </source>
</evidence>
<evidence type="ECO:0000313" key="6">
    <source>
        <dbReference type="Proteomes" id="UP000663879"/>
    </source>
</evidence>
<dbReference type="EMBL" id="CAJNOC010006049">
    <property type="protein sequence ID" value="CAF1068750.1"/>
    <property type="molecule type" value="Genomic_DNA"/>
</dbReference>
<dbReference type="PROSITE" id="PS00079">
    <property type="entry name" value="MULTICOPPER_OXIDASE1"/>
    <property type="match status" value="1"/>
</dbReference>
<evidence type="ECO:0000313" key="5">
    <source>
        <dbReference type="EMBL" id="CAF1068750.1"/>
    </source>
</evidence>
<dbReference type="InterPro" id="IPR002355">
    <property type="entry name" value="Cu_oxidase_Cu_BS"/>
</dbReference>
<dbReference type="GO" id="GO:0005507">
    <property type="term" value="F:copper ion binding"/>
    <property type="evidence" value="ECO:0007669"/>
    <property type="project" value="InterPro"/>
</dbReference>
<name>A0A814LRF4_9BILA</name>
<dbReference type="PANTHER" id="PTHR11709:SF394">
    <property type="entry name" value="FI03373P-RELATED"/>
    <property type="match status" value="1"/>
</dbReference>
<dbReference type="CDD" id="cd13905">
    <property type="entry name" value="CuRO_3_tcLLC2_insect_like"/>
    <property type="match status" value="1"/>
</dbReference>
<gene>
    <name evidence="5" type="ORF">OXX778_LOCUS19629</name>
</gene>
<sequence>FAGDPILRSSINGKQYSLPRYPPFFQKNFQQSIENMECPSWCTGEETCKCSSRTQITPGKTIQFVLYNMGKGAGVQGTTHPVHLHGHHFYVVSVGYPDYHVNGTFARNNPHLKCKDDDSEFCNAITWSRDDFKNGNVPNANLKNPVKKDTVIVPVGGYAVIRFYSDNIGYWFFHCHVEVHATEGMASLIQEGTDEQIREKVDWNDMHTCFKGFVKPEKSRASSILKFKFPIFLTLFFSSFMRNIF</sequence>
<dbReference type="PROSITE" id="PS00080">
    <property type="entry name" value="MULTICOPPER_OXIDASE2"/>
    <property type="match status" value="1"/>
</dbReference>
<dbReference type="InterPro" id="IPR045087">
    <property type="entry name" value="Cu-oxidase_fam"/>
</dbReference>
<dbReference type="SUPFAM" id="SSF49503">
    <property type="entry name" value="Cupredoxins"/>
    <property type="match status" value="1"/>
</dbReference>
<dbReference type="AlphaFoldDB" id="A0A814LRF4"/>
<proteinExistence type="predicted"/>
<dbReference type="InterPro" id="IPR011706">
    <property type="entry name" value="Cu-oxidase_C"/>
</dbReference>
<reference evidence="5" key="1">
    <citation type="submission" date="2021-02" db="EMBL/GenBank/DDBJ databases">
        <authorList>
            <person name="Nowell W R."/>
        </authorList>
    </citation>
    <scope>NUCLEOTIDE SEQUENCE</scope>
    <source>
        <strain evidence="5">Ploen Becks lab</strain>
    </source>
</reference>
<keyword evidence="3" id="KW-0186">Copper</keyword>
<organism evidence="5 6">
    <name type="scientific">Brachionus calyciflorus</name>
    <dbReference type="NCBI Taxonomy" id="104777"/>
    <lineage>
        <taxon>Eukaryota</taxon>
        <taxon>Metazoa</taxon>
        <taxon>Spiralia</taxon>
        <taxon>Gnathifera</taxon>
        <taxon>Rotifera</taxon>
        <taxon>Eurotatoria</taxon>
        <taxon>Monogononta</taxon>
        <taxon>Pseudotrocha</taxon>
        <taxon>Ploima</taxon>
        <taxon>Brachionidae</taxon>
        <taxon>Brachionus</taxon>
    </lineage>
</organism>
<comment type="caution">
    <text evidence="5">The sequence shown here is derived from an EMBL/GenBank/DDBJ whole genome shotgun (WGS) entry which is preliminary data.</text>
</comment>
<dbReference type="Proteomes" id="UP000663879">
    <property type="component" value="Unassembled WGS sequence"/>
</dbReference>
<feature type="non-terminal residue" evidence="5">
    <location>
        <position position="1"/>
    </location>
</feature>
<evidence type="ECO:0000259" key="4">
    <source>
        <dbReference type="Pfam" id="PF07731"/>
    </source>
</evidence>
<dbReference type="OrthoDB" id="10066563at2759"/>
<keyword evidence="1" id="KW-0479">Metal-binding</keyword>
<dbReference type="Gene3D" id="2.60.40.420">
    <property type="entry name" value="Cupredoxins - blue copper proteins"/>
    <property type="match status" value="1"/>
</dbReference>
<dbReference type="PANTHER" id="PTHR11709">
    <property type="entry name" value="MULTI-COPPER OXIDASE"/>
    <property type="match status" value="1"/>
</dbReference>
<dbReference type="GO" id="GO:0006826">
    <property type="term" value="P:iron ion transport"/>
    <property type="evidence" value="ECO:0007669"/>
    <property type="project" value="TreeGrafter"/>
</dbReference>
<keyword evidence="2" id="KW-0560">Oxidoreductase</keyword>
<dbReference type="InterPro" id="IPR008972">
    <property type="entry name" value="Cupredoxin"/>
</dbReference>
<protein>
    <recommendedName>
        <fullName evidence="4">Plastocyanin-like domain-containing protein</fullName>
    </recommendedName>
</protein>
<dbReference type="Pfam" id="PF07731">
    <property type="entry name" value="Cu-oxidase_2"/>
    <property type="match status" value="1"/>
</dbReference>